<gene>
    <name evidence="4" type="primary">aat</name>
    <name evidence="5" type="ORF">RB2654_07821</name>
</gene>
<dbReference type="GO" id="GO:0030163">
    <property type="term" value="P:protein catabolic process"/>
    <property type="evidence" value="ECO:0007669"/>
    <property type="project" value="UniProtKB-UniRule"/>
</dbReference>
<comment type="caution">
    <text evidence="5">The sequence shown here is derived from an EMBL/GenBank/DDBJ whole genome shotgun (WGS) entry which is preliminary data.</text>
</comment>
<keyword evidence="1 4" id="KW-0963">Cytoplasm</keyword>
<keyword evidence="6" id="KW-1185">Reference proteome</keyword>
<dbReference type="SUPFAM" id="SSF55729">
    <property type="entry name" value="Acyl-CoA N-acyltransferases (Nat)"/>
    <property type="match status" value="1"/>
</dbReference>
<evidence type="ECO:0000256" key="4">
    <source>
        <dbReference type="HAMAP-Rule" id="MF_00688"/>
    </source>
</evidence>
<proteinExistence type="inferred from homology"/>
<evidence type="ECO:0000313" key="5">
    <source>
        <dbReference type="EMBL" id="EAQ11973.1"/>
    </source>
</evidence>
<sequence length="196" mass="21768">MAEDAGDDTVFWVDPRFRGILPLDGFRLSRSLARTIRKAPFRASLDEAFEGVVEGCADRETTWINPTIFDGYRKLHAMGRAHSIELWEGEALVGGVYGVTLGRAFFGESMFSRRRDASKIALATLVVHLAQTGFTLFDTQFITKHLATLGGIEVPRARYHAMLEAALSDGEADILSRPLPDPHSVVQFITQTSKRE</sequence>
<comment type="subcellular location">
    <subcellularLocation>
        <location evidence="4">Cytoplasm</location>
    </subcellularLocation>
</comment>
<comment type="catalytic activity">
    <reaction evidence="4">
        <text>N-terminal L-arginyl-[protein] + L-leucyl-tRNA(Leu) = N-terminal L-leucyl-L-arginyl-[protein] + tRNA(Leu) + H(+)</text>
        <dbReference type="Rhea" id="RHEA:50416"/>
        <dbReference type="Rhea" id="RHEA-COMP:9613"/>
        <dbReference type="Rhea" id="RHEA-COMP:9622"/>
        <dbReference type="Rhea" id="RHEA-COMP:12672"/>
        <dbReference type="Rhea" id="RHEA-COMP:12673"/>
        <dbReference type="ChEBI" id="CHEBI:15378"/>
        <dbReference type="ChEBI" id="CHEBI:64719"/>
        <dbReference type="ChEBI" id="CHEBI:78442"/>
        <dbReference type="ChEBI" id="CHEBI:78494"/>
        <dbReference type="ChEBI" id="CHEBI:133044"/>
        <dbReference type="EC" id="2.3.2.6"/>
    </reaction>
</comment>
<dbReference type="PANTHER" id="PTHR30098">
    <property type="entry name" value="LEUCYL/PHENYLALANYL-TRNA--PROTEIN TRANSFERASE"/>
    <property type="match status" value="1"/>
</dbReference>
<dbReference type="AlphaFoldDB" id="A3VIP2"/>
<dbReference type="GO" id="GO:0005737">
    <property type="term" value="C:cytoplasm"/>
    <property type="evidence" value="ECO:0007669"/>
    <property type="project" value="UniProtKB-SubCell"/>
</dbReference>
<comment type="catalytic activity">
    <reaction evidence="4">
        <text>L-phenylalanyl-tRNA(Phe) + an N-terminal L-alpha-aminoacyl-[protein] = an N-terminal L-phenylalanyl-L-alpha-aminoacyl-[protein] + tRNA(Phe)</text>
        <dbReference type="Rhea" id="RHEA:43632"/>
        <dbReference type="Rhea" id="RHEA-COMP:9668"/>
        <dbReference type="Rhea" id="RHEA-COMP:9699"/>
        <dbReference type="Rhea" id="RHEA-COMP:10636"/>
        <dbReference type="Rhea" id="RHEA-COMP:10637"/>
        <dbReference type="ChEBI" id="CHEBI:78442"/>
        <dbReference type="ChEBI" id="CHEBI:78531"/>
        <dbReference type="ChEBI" id="CHEBI:78597"/>
        <dbReference type="ChEBI" id="CHEBI:83561"/>
        <dbReference type="EC" id="2.3.2.6"/>
    </reaction>
</comment>
<dbReference type="NCBIfam" id="TIGR00667">
    <property type="entry name" value="aat"/>
    <property type="match status" value="1"/>
</dbReference>
<name>A3VIP2_9RHOB</name>
<dbReference type="EMBL" id="AAMT01000011">
    <property type="protein sequence ID" value="EAQ11973.1"/>
    <property type="molecule type" value="Genomic_DNA"/>
</dbReference>
<dbReference type="InterPro" id="IPR042203">
    <property type="entry name" value="Leu/Phe-tRNA_Trfase_C"/>
</dbReference>
<dbReference type="FunFam" id="3.40.630.70:FF:000001">
    <property type="entry name" value="Leucyl/phenylalanyl-tRNA--protein transferase"/>
    <property type="match status" value="1"/>
</dbReference>
<comment type="function">
    <text evidence="4">Functions in the N-end rule pathway of protein degradation where it conjugates Leu, Phe and, less efficiently, Met from aminoacyl-tRNAs to the N-termini of proteins containing an N-terminal arginine or lysine.</text>
</comment>
<accession>A3VIP2</accession>
<dbReference type="HAMAP" id="MF_00688">
    <property type="entry name" value="Leu_Phe_trans"/>
    <property type="match status" value="1"/>
</dbReference>
<comment type="similarity">
    <text evidence="4">Belongs to the L/F-transferase family.</text>
</comment>
<dbReference type="Proteomes" id="UP000002931">
    <property type="component" value="Unassembled WGS sequence"/>
</dbReference>
<dbReference type="Gene3D" id="3.40.630.70">
    <property type="entry name" value="Leucyl/phenylalanyl-tRNA-protein transferase, C-terminal domain"/>
    <property type="match status" value="1"/>
</dbReference>
<dbReference type="InterPro" id="IPR016181">
    <property type="entry name" value="Acyl_CoA_acyltransferase"/>
</dbReference>
<dbReference type="GO" id="GO:0008914">
    <property type="term" value="F:leucyl-tRNA--protein transferase activity"/>
    <property type="evidence" value="ECO:0007669"/>
    <property type="project" value="UniProtKB-UniRule"/>
</dbReference>
<dbReference type="eggNOG" id="COG2360">
    <property type="taxonomic scope" value="Bacteria"/>
</dbReference>
<keyword evidence="2 4" id="KW-0808">Transferase</keyword>
<evidence type="ECO:0000256" key="3">
    <source>
        <dbReference type="ARBA" id="ARBA00023315"/>
    </source>
</evidence>
<reference evidence="5 6" key="1">
    <citation type="journal article" date="2010" name="J. Bacteriol.">
        <title>Genome sequences of Pelagibaca bermudensis HTCC2601T and Maritimibacter alkaliphilus HTCC2654T, the type strains of two marine Roseobacter genera.</title>
        <authorList>
            <person name="Thrash J.C."/>
            <person name="Cho J.C."/>
            <person name="Ferriera S."/>
            <person name="Johnson J."/>
            <person name="Vergin K.L."/>
            <person name="Giovannoni S.J."/>
        </authorList>
    </citation>
    <scope>NUCLEOTIDE SEQUENCE [LARGE SCALE GENOMIC DNA]</scope>
    <source>
        <strain evidence="5 6">HTCC2654</strain>
    </source>
</reference>
<dbReference type="EC" id="2.3.2.6" evidence="4"/>
<protein>
    <recommendedName>
        <fullName evidence="4">Leucyl/phenylalanyl-tRNA--protein transferase</fullName>
        <ecNumber evidence="4">2.3.2.6</ecNumber>
    </recommendedName>
    <alternativeName>
        <fullName evidence="4">L/F-transferase</fullName>
    </alternativeName>
    <alternativeName>
        <fullName evidence="4">Leucyltransferase</fullName>
    </alternativeName>
    <alternativeName>
        <fullName evidence="4">Phenyalanyltransferase</fullName>
    </alternativeName>
</protein>
<dbReference type="InterPro" id="IPR004616">
    <property type="entry name" value="Leu/Phe-tRNA_Trfase"/>
</dbReference>
<organism evidence="5 6">
    <name type="scientific">Maritimibacter alkaliphilus HTCC2654</name>
    <dbReference type="NCBI Taxonomy" id="314271"/>
    <lineage>
        <taxon>Bacteria</taxon>
        <taxon>Pseudomonadati</taxon>
        <taxon>Pseudomonadota</taxon>
        <taxon>Alphaproteobacteria</taxon>
        <taxon>Rhodobacterales</taxon>
        <taxon>Roseobacteraceae</taxon>
        <taxon>Maritimibacter</taxon>
    </lineage>
</organism>
<dbReference type="PANTHER" id="PTHR30098:SF2">
    <property type="entry name" value="LEUCYL_PHENYLALANYL-TRNA--PROTEIN TRANSFERASE"/>
    <property type="match status" value="1"/>
</dbReference>
<evidence type="ECO:0000256" key="2">
    <source>
        <dbReference type="ARBA" id="ARBA00022679"/>
    </source>
</evidence>
<evidence type="ECO:0000256" key="1">
    <source>
        <dbReference type="ARBA" id="ARBA00022490"/>
    </source>
</evidence>
<keyword evidence="3 4" id="KW-0012">Acyltransferase</keyword>
<dbReference type="Pfam" id="PF03588">
    <property type="entry name" value="Leu_Phe_trans"/>
    <property type="match status" value="1"/>
</dbReference>
<evidence type="ECO:0000313" key="6">
    <source>
        <dbReference type="Proteomes" id="UP000002931"/>
    </source>
</evidence>
<dbReference type="STRING" id="314271.RB2654_07821"/>
<comment type="catalytic activity">
    <reaction evidence="4">
        <text>N-terminal L-lysyl-[protein] + L-leucyl-tRNA(Leu) = N-terminal L-leucyl-L-lysyl-[protein] + tRNA(Leu) + H(+)</text>
        <dbReference type="Rhea" id="RHEA:12340"/>
        <dbReference type="Rhea" id="RHEA-COMP:9613"/>
        <dbReference type="Rhea" id="RHEA-COMP:9622"/>
        <dbReference type="Rhea" id="RHEA-COMP:12670"/>
        <dbReference type="Rhea" id="RHEA-COMP:12671"/>
        <dbReference type="ChEBI" id="CHEBI:15378"/>
        <dbReference type="ChEBI" id="CHEBI:65249"/>
        <dbReference type="ChEBI" id="CHEBI:78442"/>
        <dbReference type="ChEBI" id="CHEBI:78494"/>
        <dbReference type="ChEBI" id="CHEBI:133043"/>
        <dbReference type="EC" id="2.3.2.6"/>
    </reaction>
</comment>
<dbReference type="HOGENOM" id="CLU_075045_1_1_5"/>